<sequence length="1382" mass="144520">MRIEDRRAVPDSSSADPAAGIYGAMPVPVRRWTSVAVASAVFGIAALALLLLYAGATEVQLPQTVDALCPVAGIPGIFGPGGRSFFRRWMRGGAEEDDAEERSDTPVEPLPEKPVLPDVEVTFIEINEEPPEVLRQLDDPAPPAGESPDSPSDEPDAAEEVSEDLLWFTDAPSPDGAEIAAGESPEHPSDGESAPRPDALTDEELIRMLGFDDGDVGFSPGVVGYDDIPLEDEERPLELLIDDLGSDDAGVRGRAVTAVAEHGADAVEPLVHALARADDGRRWCVAEALALIGEDSIPPLIAALGNGATKIGAAATLVRIGRPAVEPLIEALAGDDGEVQFGARYALREIGDEAIPSLVEALDAPDGSTRRSAASVLRELGWQAPDDAGAIRYLIAVEAWLDVADYGEAAVEPLIRILKSPDKEAWWNAARTLGEVGEAAVGPLVDLLHEADDEVRPLAAMALAEIGLPAVDPLIRLLSIPALGGTAAASLVKIGEPAAEACLRALESADGEVQETLENVICALGEPAVPYLIQALMSGRSRTRARAAEILGRMGWEPWSDAERAWYLIAREEWMELALMGSPAVDPLIRALNGDDGRIRGEAAATLGEIGDPAAVGPLVDALTDEAVAPVAADALVAIGEPAIAPVLGMLEEGAGNARESAVEVLGRLGAPEAVPAIVELVRTGSDRLHRKAVDALVGIGAPAVGPLISLLGEDGDGHAGAASALTRIGDPALGPLTEALGSEHSLIRMGAARVLERLGWSPGCMDEQTTYLIALQRWPEVVELGAPAADHLAVRFGDPDPAVKAGVAESLARLGSPAVSPLIGLLGEEAYQESAGDILVRIGEGAVEPLIRALSGEALRLAAAEVLVRMGRPAAGALVLVLAHPEIGPTAAEILVMMGEESLDTLVEALGNDDSRIRRRAGDVLISLEDAAVDSLIGALGHPNDIIRLEAIDTLTRVGRPIVAALTESLSDERYLVRLGAAEVLGRIGWEPATEAETVCYLIAKEQWASVAESGAGAVEVLIRTLSDPDTAIQMGAARALGMIGAPAVTRLIDELRSEQDGGQRKAVEALKMIGEPAVVPLVGALQDRDWQIRLGAARALVGIGDPAVEPLVRALRDAPPAVRMGAAATLGKIGNPGAVEPLIDALLSEDWRMGRVVVRALGMLGEPAVRPLLRVLSDGNDTSRKGAVAALVLIGEPAVRLLPGALTDGHFRVRAGVADALDRLGWSPEPGEETVVYLIAKERWGNLLSMGPAAVGPLIAVLNDRDDSIRRRAAKVLGEIGDPRAVPALIGLLHDDYYSIRREAAAALGATGVPAMEPVVSALSDPDADVRKRAADVLSEIGDARAIEPLEGIFDDEDWYARMAAGNAVERIRERVGKGK</sequence>
<dbReference type="GO" id="GO:0016829">
    <property type="term" value="F:lyase activity"/>
    <property type="evidence" value="ECO:0007669"/>
    <property type="project" value="UniProtKB-KW"/>
</dbReference>
<dbReference type="SUPFAM" id="SSF48371">
    <property type="entry name" value="ARM repeat"/>
    <property type="match status" value="3"/>
</dbReference>
<feature type="region of interest" description="Disordered" evidence="1">
    <location>
        <begin position="127"/>
        <end position="197"/>
    </location>
</feature>
<comment type="caution">
    <text evidence="3">The sequence shown here is derived from an EMBL/GenBank/DDBJ whole genome shotgun (WGS) entry which is preliminary data.</text>
</comment>
<evidence type="ECO:0000313" key="3">
    <source>
        <dbReference type="EMBL" id="MDV4342904.1"/>
    </source>
</evidence>
<feature type="compositionally biased region" description="Basic and acidic residues" evidence="1">
    <location>
        <begin position="184"/>
        <end position="195"/>
    </location>
</feature>
<dbReference type="SMART" id="SM00185">
    <property type="entry name" value="ARM"/>
    <property type="match status" value="9"/>
</dbReference>
<feature type="transmembrane region" description="Helical" evidence="2">
    <location>
        <begin position="35"/>
        <end position="56"/>
    </location>
</feature>
<dbReference type="EMBL" id="JABFFQ010000004">
    <property type="protein sequence ID" value="MDV4342904.1"/>
    <property type="molecule type" value="Genomic_DNA"/>
</dbReference>
<accession>A0ABU3Z265</accession>
<keyword evidence="4" id="KW-1185">Reference proteome</keyword>
<evidence type="ECO:0000313" key="4">
    <source>
        <dbReference type="Proteomes" id="UP001273768"/>
    </source>
</evidence>
<organism evidence="3 4">
    <name type="scientific">Methanoculleus nereidis</name>
    <dbReference type="NCBI Taxonomy" id="2735141"/>
    <lineage>
        <taxon>Archaea</taxon>
        <taxon>Methanobacteriati</taxon>
        <taxon>Methanobacteriota</taxon>
        <taxon>Stenosarchaea group</taxon>
        <taxon>Methanomicrobia</taxon>
        <taxon>Methanomicrobiales</taxon>
        <taxon>Methanomicrobiaceae</taxon>
        <taxon>Methanoculleus</taxon>
    </lineage>
</organism>
<dbReference type="InterPro" id="IPR004155">
    <property type="entry name" value="PBS_lyase_HEAT"/>
</dbReference>
<dbReference type="Pfam" id="PF03130">
    <property type="entry name" value="HEAT_PBS"/>
    <property type="match status" value="1"/>
</dbReference>
<feature type="compositionally biased region" description="Acidic residues" evidence="1">
    <location>
        <begin position="151"/>
        <end position="163"/>
    </location>
</feature>
<keyword evidence="2" id="KW-1133">Transmembrane helix</keyword>
<protein>
    <submittedName>
        <fullName evidence="3">PBS lyase</fullName>
    </submittedName>
</protein>
<evidence type="ECO:0000256" key="1">
    <source>
        <dbReference type="SAM" id="MobiDB-lite"/>
    </source>
</evidence>
<name>A0ABU3Z265_9EURY</name>
<gene>
    <name evidence="3" type="ORF">HL657_06895</name>
</gene>
<keyword evidence="2" id="KW-0812">Transmembrane</keyword>
<dbReference type="PANTHER" id="PTHR12697">
    <property type="entry name" value="PBS LYASE HEAT-LIKE PROTEIN"/>
    <property type="match status" value="1"/>
</dbReference>
<feature type="region of interest" description="Disordered" evidence="1">
    <location>
        <begin position="94"/>
        <end position="114"/>
    </location>
</feature>
<reference evidence="3 4" key="1">
    <citation type="submission" date="2020-05" db="EMBL/GenBank/DDBJ databases">
        <title>Isolation and characterization of methanoarchaea from a cold seep at offshore SW Taiwan.</title>
        <authorList>
            <person name="Chen Y.-W."/>
            <person name="Chen S.-C."/>
            <person name="Lai M.-C."/>
        </authorList>
    </citation>
    <scope>NUCLEOTIDE SEQUENCE [LARGE SCALE GENOMIC DNA]</scope>
    <source>
        <strain evidence="3 4">YWC-01</strain>
    </source>
</reference>
<dbReference type="Gene3D" id="1.25.10.10">
    <property type="entry name" value="Leucine-rich Repeat Variant"/>
    <property type="match status" value="11"/>
</dbReference>
<keyword evidence="2" id="KW-0472">Membrane</keyword>
<proteinExistence type="predicted"/>
<dbReference type="PANTHER" id="PTHR12697:SF38">
    <property type="entry name" value="PBS LYASE HEAT DOMAIN PROTEIN REPEAT-CONTAINING PROTEIN"/>
    <property type="match status" value="1"/>
</dbReference>
<dbReference type="SMART" id="SM00567">
    <property type="entry name" value="EZ_HEAT"/>
    <property type="match status" value="25"/>
</dbReference>
<dbReference type="InterPro" id="IPR011989">
    <property type="entry name" value="ARM-like"/>
</dbReference>
<dbReference type="InterPro" id="IPR000225">
    <property type="entry name" value="Armadillo"/>
</dbReference>
<evidence type="ECO:0000256" key="2">
    <source>
        <dbReference type="SAM" id="Phobius"/>
    </source>
</evidence>
<dbReference type="Pfam" id="PF13646">
    <property type="entry name" value="HEAT_2"/>
    <property type="match status" value="6"/>
</dbReference>
<keyword evidence="3" id="KW-0456">Lyase</keyword>
<dbReference type="InterPro" id="IPR016024">
    <property type="entry name" value="ARM-type_fold"/>
</dbReference>
<dbReference type="Proteomes" id="UP001273768">
    <property type="component" value="Unassembled WGS sequence"/>
</dbReference>